<dbReference type="Gene3D" id="3.40.30.10">
    <property type="entry name" value="Glutaredoxin"/>
    <property type="match status" value="1"/>
</dbReference>
<dbReference type="CDD" id="cd03193">
    <property type="entry name" value="GST_C_Metaxin"/>
    <property type="match status" value="1"/>
</dbReference>
<protein>
    <submittedName>
        <fullName evidence="4">Mitochondrial putative Sam component AgMTX_2</fullName>
    </submittedName>
</protein>
<evidence type="ECO:0000259" key="3">
    <source>
        <dbReference type="Pfam" id="PF17172"/>
    </source>
</evidence>
<feature type="domain" description="Thioredoxin-like fold" evidence="3">
    <location>
        <begin position="23"/>
        <end position="122"/>
    </location>
</feature>
<dbReference type="SFLD" id="SFLDS00019">
    <property type="entry name" value="Glutathione_Transferase_(cytos"/>
    <property type="match status" value="1"/>
</dbReference>
<dbReference type="EMBL" id="VRVR01000007">
    <property type="protein sequence ID" value="KAF0852977.1"/>
    <property type="molecule type" value="Genomic_DNA"/>
</dbReference>
<dbReference type="Pfam" id="PF17172">
    <property type="entry name" value="GST_N_4"/>
    <property type="match status" value="1"/>
</dbReference>
<reference evidence="4" key="1">
    <citation type="submission" date="2019-09" db="EMBL/GenBank/DDBJ databases">
        <title>The Mitochondrial Proteome of the Jakobid, Andalucia godoyi, a Protist With the Most Gene-Rich and Bacteria-Like Mitochondrial Genome.</title>
        <authorList>
            <person name="Gray M.W."/>
            <person name="Burger G."/>
            <person name="Derelle R."/>
            <person name="Klimes V."/>
            <person name="Leger M."/>
            <person name="Sarrasin M."/>
            <person name="Vlcek C."/>
            <person name="Roger A.J."/>
            <person name="Elias M."/>
            <person name="Lang B.F."/>
        </authorList>
    </citation>
    <scope>NUCLEOTIDE SEQUENCE</scope>
    <source>
        <strain evidence="4">And28</strain>
    </source>
</reference>
<comment type="similarity">
    <text evidence="1">Belongs to the FAX family.</text>
</comment>
<evidence type="ECO:0000313" key="4">
    <source>
        <dbReference type="EMBL" id="KAF0852977.1"/>
    </source>
</evidence>
<dbReference type="InterPro" id="IPR026928">
    <property type="entry name" value="FAX/IsoI-like"/>
</dbReference>
<sequence>MTNGGCIELVSFPGGWGIVSNSPFCLKLDAYLRMSGIPYKMRLCGDPRTAPKGKLPYIVLENGTDMIADSGECIDFLEERSGAQGLDANLTEDQKADALCVRRTVEEHLYWVMVYSRWVDPQGWNHMYNLVKESAGLPWFIAPFILPRIQKKVIGELHGHGIGRHDPDVIYRMGRKDVDAISAKLGQRKFYFGGSKPTTIDACLYGTLIGFLKCPWDNVIKSHLLENHTNLVAYANALHEMYYPSMQDSEKK</sequence>
<dbReference type="SFLD" id="SFLDG01200">
    <property type="entry name" value="SUF1.1"/>
    <property type="match status" value="1"/>
</dbReference>
<accession>A0A8K0F4L6</accession>
<evidence type="ECO:0000256" key="1">
    <source>
        <dbReference type="ARBA" id="ARBA00006475"/>
    </source>
</evidence>
<dbReference type="Proteomes" id="UP000799049">
    <property type="component" value="Unassembled WGS sequence"/>
</dbReference>
<dbReference type="CDD" id="cd03054">
    <property type="entry name" value="GST_N_Metaxin"/>
    <property type="match status" value="1"/>
</dbReference>
<proteinExistence type="inferred from homology"/>
<organism evidence="4 5">
    <name type="scientific">Andalucia godoyi</name>
    <name type="common">Flagellate</name>
    <dbReference type="NCBI Taxonomy" id="505711"/>
    <lineage>
        <taxon>Eukaryota</taxon>
        <taxon>Discoba</taxon>
        <taxon>Jakobida</taxon>
        <taxon>Andalucina</taxon>
        <taxon>Andaluciidae</taxon>
        <taxon>Andalucia</taxon>
    </lineage>
</organism>
<name>A0A8K0F4L6_ANDGO</name>
<dbReference type="SUPFAM" id="SSF47616">
    <property type="entry name" value="GST C-terminal domain-like"/>
    <property type="match status" value="1"/>
</dbReference>
<evidence type="ECO:0000259" key="2">
    <source>
        <dbReference type="Pfam" id="PF17171"/>
    </source>
</evidence>
<dbReference type="OrthoDB" id="5809458at2759"/>
<dbReference type="InterPro" id="IPR036282">
    <property type="entry name" value="Glutathione-S-Trfase_C_sf"/>
</dbReference>
<dbReference type="InterPro" id="IPR036249">
    <property type="entry name" value="Thioredoxin-like_sf"/>
</dbReference>
<dbReference type="GO" id="GO:0005737">
    <property type="term" value="C:cytoplasm"/>
    <property type="evidence" value="ECO:0007669"/>
    <property type="project" value="TreeGrafter"/>
</dbReference>
<dbReference type="SUPFAM" id="SSF52833">
    <property type="entry name" value="Thioredoxin-like"/>
    <property type="match status" value="1"/>
</dbReference>
<dbReference type="InterPro" id="IPR012336">
    <property type="entry name" value="Thioredoxin-like_fold"/>
</dbReference>
<dbReference type="InterPro" id="IPR033468">
    <property type="entry name" value="Metaxin_GST"/>
</dbReference>
<dbReference type="PANTHER" id="PTHR12289:SF41">
    <property type="entry name" value="FAILED AXON CONNECTIONS-RELATED"/>
    <property type="match status" value="1"/>
</dbReference>
<evidence type="ECO:0000313" key="5">
    <source>
        <dbReference type="Proteomes" id="UP000799049"/>
    </source>
</evidence>
<dbReference type="InterPro" id="IPR050931">
    <property type="entry name" value="Mito_Protein_Transport_Metaxin"/>
</dbReference>
<comment type="caution">
    <text evidence="4">The sequence shown here is derived from an EMBL/GenBank/DDBJ whole genome shotgun (WGS) entry which is preliminary data.</text>
</comment>
<dbReference type="Pfam" id="PF17171">
    <property type="entry name" value="GST_C_6"/>
    <property type="match status" value="1"/>
</dbReference>
<feature type="domain" description="Metaxin glutathione S-transferase" evidence="2">
    <location>
        <begin position="175"/>
        <end position="236"/>
    </location>
</feature>
<dbReference type="AlphaFoldDB" id="A0A8K0F4L6"/>
<dbReference type="SFLD" id="SFLDG01180">
    <property type="entry name" value="SUF1"/>
    <property type="match status" value="1"/>
</dbReference>
<dbReference type="InterPro" id="IPR040079">
    <property type="entry name" value="Glutathione_S-Trfase"/>
</dbReference>
<dbReference type="PANTHER" id="PTHR12289">
    <property type="entry name" value="METAXIN RELATED"/>
    <property type="match status" value="1"/>
</dbReference>
<gene>
    <name evidence="4" type="ORF">ANDGO_00258</name>
</gene>
<keyword evidence="5" id="KW-1185">Reference proteome</keyword>